<organism evidence="1">
    <name type="scientific">freshwater metagenome</name>
    <dbReference type="NCBI Taxonomy" id="449393"/>
    <lineage>
        <taxon>unclassified sequences</taxon>
        <taxon>metagenomes</taxon>
        <taxon>ecological metagenomes</taxon>
    </lineage>
</organism>
<name>A0A6J6T4F6_9ZZZZ</name>
<dbReference type="EMBL" id="CAEZYQ010000008">
    <property type="protein sequence ID" value="CAB4741269.1"/>
    <property type="molecule type" value="Genomic_DNA"/>
</dbReference>
<dbReference type="Gene3D" id="3.40.190.80">
    <property type="match status" value="1"/>
</dbReference>
<dbReference type="Pfam" id="PF00459">
    <property type="entry name" value="Inositol_P"/>
    <property type="match status" value="1"/>
</dbReference>
<dbReference type="GO" id="GO:0006020">
    <property type="term" value="P:inositol metabolic process"/>
    <property type="evidence" value="ECO:0007669"/>
    <property type="project" value="TreeGrafter"/>
</dbReference>
<dbReference type="GO" id="GO:0007165">
    <property type="term" value="P:signal transduction"/>
    <property type="evidence" value="ECO:0007669"/>
    <property type="project" value="TreeGrafter"/>
</dbReference>
<dbReference type="PANTHER" id="PTHR20854:SF4">
    <property type="entry name" value="INOSITOL-1-MONOPHOSPHATASE-RELATED"/>
    <property type="match status" value="1"/>
</dbReference>
<evidence type="ECO:0000313" key="1">
    <source>
        <dbReference type="EMBL" id="CAB4741269.1"/>
    </source>
</evidence>
<dbReference type="Gene3D" id="3.30.540.10">
    <property type="entry name" value="Fructose-1,6-Bisphosphatase, subunit A, domain 1"/>
    <property type="match status" value="1"/>
</dbReference>
<protein>
    <submittedName>
        <fullName evidence="1">Unannotated protein</fullName>
    </submittedName>
</protein>
<dbReference type="InterPro" id="IPR000760">
    <property type="entry name" value="Inositol_monophosphatase-like"/>
</dbReference>
<dbReference type="PRINTS" id="PR00377">
    <property type="entry name" value="IMPHPHTASES"/>
</dbReference>
<proteinExistence type="predicted"/>
<dbReference type="SUPFAM" id="SSF56655">
    <property type="entry name" value="Carbohydrate phosphatase"/>
    <property type="match status" value="1"/>
</dbReference>
<accession>A0A6J6T4F6</accession>
<gene>
    <name evidence="1" type="ORF">UFOPK2761_01294</name>
</gene>
<dbReference type="CDD" id="cd01637">
    <property type="entry name" value="IMPase_like"/>
    <property type="match status" value="1"/>
</dbReference>
<reference evidence="1" key="1">
    <citation type="submission" date="2020-05" db="EMBL/GenBank/DDBJ databases">
        <authorList>
            <person name="Chiriac C."/>
            <person name="Salcher M."/>
            <person name="Ghai R."/>
            <person name="Kavagutti S V."/>
        </authorList>
    </citation>
    <scope>NUCLEOTIDE SEQUENCE</scope>
</reference>
<dbReference type="AlphaFoldDB" id="A0A6J6T4F6"/>
<sequence>MNPTPLGTEEVLAMVQDVVARLVTPRFGRLGAGEVASKRRPGDLVTVADREAEVELTRLLRARQPGVLVVGEEAVHADPTLVRALPHAEHAFTLDPVDGTRHFVAGSPDHATMLAELRRGEVVRSWIWQPQHGHAYLAERGAGAWRDGHRLSPGPRRPGPPRPTGTCCGVDYPRLASGEADLAAYLKQKPWDHLPGGLLLAEAGGSVRRWGPLLVARSGRGD</sequence>
<dbReference type="PANTHER" id="PTHR20854">
    <property type="entry name" value="INOSITOL MONOPHOSPHATASE"/>
    <property type="match status" value="1"/>
</dbReference>
<dbReference type="GO" id="GO:0008934">
    <property type="term" value="F:inositol monophosphate 1-phosphatase activity"/>
    <property type="evidence" value="ECO:0007669"/>
    <property type="project" value="TreeGrafter"/>
</dbReference>